<gene>
    <name evidence="1" type="ORF">SAMN05443634_1037</name>
</gene>
<organism evidence="1 2">
    <name type="scientific">Chishuiella changwenlii</name>
    <dbReference type="NCBI Taxonomy" id="1434701"/>
    <lineage>
        <taxon>Bacteria</taxon>
        <taxon>Pseudomonadati</taxon>
        <taxon>Bacteroidota</taxon>
        <taxon>Flavobacteriia</taxon>
        <taxon>Flavobacteriales</taxon>
        <taxon>Weeksellaceae</taxon>
        <taxon>Chishuiella</taxon>
    </lineage>
</organism>
<evidence type="ECO:0000313" key="2">
    <source>
        <dbReference type="Proteomes" id="UP000184120"/>
    </source>
</evidence>
<accession>A0A1M6UPR1</accession>
<reference evidence="2" key="1">
    <citation type="submission" date="2016-11" db="EMBL/GenBank/DDBJ databases">
        <authorList>
            <person name="Varghese N."/>
            <person name="Submissions S."/>
        </authorList>
    </citation>
    <scope>NUCLEOTIDE SEQUENCE [LARGE SCALE GENOMIC DNA]</scope>
    <source>
        <strain evidence="2">DSM 27989</strain>
    </source>
</reference>
<dbReference type="OrthoDB" id="1435693at2"/>
<sequence length="142" mass="16896">MVLNIKHYLILLSCILLFQCKTKNDISEILTKEHTTYWDYYKYSKISNENQIQSLSFSKNGECEFYAVTIDGKRQHYKLTAYSKLIGKCNKWKLINDSVINIRCQWDYQYKIINDSTISLINTQTKEKKILHKSRKDKAVLR</sequence>
<name>A0A1M6UPR1_9FLAO</name>
<evidence type="ECO:0000313" key="1">
    <source>
        <dbReference type="EMBL" id="SHK71174.1"/>
    </source>
</evidence>
<proteinExistence type="predicted"/>
<dbReference type="AlphaFoldDB" id="A0A1M6UPR1"/>
<dbReference type="EMBL" id="FRBH01000003">
    <property type="protein sequence ID" value="SHK71174.1"/>
    <property type="molecule type" value="Genomic_DNA"/>
</dbReference>
<dbReference type="Proteomes" id="UP000184120">
    <property type="component" value="Unassembled WGS sequence"/>
</dbReference>
<protein>
    <submittedName>
        <fullName evidence="1">Uncharacterized protein</fullName>
    </submittedName>
</protein>